<name>A0AAW0DFE8_9AGAR</name>
<evidence type="ECO:0000256" key="2">
    <source>
        <dbReference type="ARBA" id="ARBA00022679"/>
    </source>
</evidence>
<keyword evidence="7" id="KW-0275">Fatty acid biosynthesis</keyword>
<sequence length="133" mass="14980">MGILGIGVDIVHIPRVLDVLRRRGSDKFASRILSRKEMREWHLKHRPSESCSTQSAQFLAVRWALKEAAYKALYPTIKPTWKDLTYQGKSKDGSKPTLQYLPSDSQIPGITLHSSVSHDGEYVFASVIAEGRD</sequence>
<evidence type="ECO:0000256" key="1">
    <source>
        <dbReference type="ARBA" id="ARBA00022516"/>
    </source>
</evidence>
<dbReference type="InterPro" id="IPR002582">
    <property type="entry name" value="ACPS"/>
</dbReference>
<dbReference type="HAMAP" id="MF_00101">
    <property type="entry name" value="AcpS"/>
    <property type="match status" value="1"/>
</dbReference>
<dbReference type="InterPro" id="IPR008278">
    <property type="entry name" value="4-PPantetheinyl_Trfase_dom"/>
</dbReference>
<keyword evidence="4" id="KW-0276">Fatty acid metabolism</keyword>
<dbReference type="InterPro" id="IPR037143">
    <property type="entry name" value="4-PPantetheinyl_Trfase_dom_sf"/>
</dbReference>
<keyword evidence="1" id="KW-0444">Lipid biosynthesis</keyword>
<dbReference type="AlphaFoldDB" id="A0AAW0DFE8"/>
<dbReference type="GO" id="GO:0000287">
    <property type="term" value="F:magnesium ion binding"/>
    <property type="evidence" value="ECO:0007669"/>
    <property type="project" value="InterPro"/>
</dbReference>
<dbReference type="EMBL" id="JAYKXP010000016">
    <property type="protein sequence ID" value="KAK7049585.1"/>
    <property type="molecule type" value="Genomic_DNA"/>
</dbReference>
<evidence type="ECO:0000256" key="4">
    <source>
        <dbReference type="ARBA" id="ARBA00022832"/>
    </source>
</evidence>
<dbReference type="Pfam" id="PF01648">
    <property type="entry name" value="ACPS"/>
    <property type="match status" value="1"/>
</dbReference>
<dbReference type="GO" id="GO:0008897">
    <property type="term" value="F:holo-[acyl-carrier-protein] synthase activity"/>
    <property type="evidence" value="ECO:0007669"/>
    <property type="project" value="InterPro"/>
</dbReference>
<organism evidence="9 10">
    <name type="scientific">Paramarasmius palmivorus</name>
    <dbReference type="NCBI Taxonomy" id="297713"/>
    <lineage>
        <taxon>Eukaryota</taxon>
        <taxon>Fungi</taxon>
        <taxon>Dikarya</taxon>
        <taxon>Basidiomycota</taxon>
        <taxon>Agaricomycotina</taxon>
        <taxon>Agaricomycetes</taxon>
        <taxon>Agaricomycetidae</taxon>
        <taxon>Agaricales</taxon>
        <taxon>Marasmiineae</taxon>
        <taxon>Marasmiaceae</taxon>
        <taxon>Paramarasmius</taxon>
    </lineage>
</organism>
<evidence type="ECO:0000256" key="5">
    <source>
        <dbReference type="ARBA" id="ARBA00022842"/>
    </source>
</evidence>
<dbReference type="NCBIfam" id="TIGR00556">
    <property type="entry name" value="pantethn_trn"/>
    <property type="match status" value="1"/>
</dbReference>
<keyword evidence="2" id="KW-0808">Transferase</keyword>
<evidence type="ECO:0000259" key="8">
    <source>
        <dbReference type="Pfam" id="PF01648"/>
    </source>
</evidence>
<evidence type="ECO:0000256" key="3">
    <source>
        <dbReference type="ARBA" id="ARBA00022723"/>
    </source>
</evidence>
<dbReference type="Gene3D" id="3.90.470.20">
    <property type="entry name" value="4'-phosphopantetheinyl transferase domain"/>
    <property type="match status" value="1"/>
</dbReference>
<reference evidence="9 10" key="1">
    <citation type="submission" date="2024-01" db="EMBL/GenBank/DDBJ databases">
        <title>A draft genome for a cacao thread blight-causing isolate of Paramarasmius palmivorus.</title>
        <authorList>
            <person name="Baruah I.K."/>
            <person name="Bukari Y."/>
            <person name="Amoako-Attah I."/>
            <person name="Meinhardt L.W."/>
            <person name="Bailey B.A."/>
            <person name="Cohen S.P."/>
        </authorList>
    </citation>
    <scope>NUCLEOTIDE SEQUENCE [LARGE SCALE GENOMIC DNA]</scope>
    <source>
        <strain evidence="9 10">GH-12</strain>
    </source>
</reference>
<keyword evidence="10" id="KW-1185">Reference proteome</keyword>
<comment type="caution">
    <text evidence="9">The sequence shown here is derived from an EMBL/GenBank/DDBJ whole genome shotgun (WGS) entry which is preliminary data.</text>
</comment>
<proteinExistence type="inferred from homology"/>
<keyword evidence="6" id="KW-0443">Lipid metabolism</keyword>
<keyword evidence="5" id="KW-0460">Magnesium</keyword>
<dbReference type="Proteomes" id="UP001383192">
    <property type="component" value="Unassembled WGS sequence"/>
</dbReference>
<dbReference type="InterPro" id="IPR004568">
    <property type="entry name" value="Ppantetheine-prot_Trfase_dom"/>
</dbReference>
<evidence type="ECO:0000256" key="7">
    <source>
        <dbReference type="ARBA" id="ARBA00023160"/>
    </source>
</evidence>
<evidence type="ECO:0000313" key="10">
    <source>
        <dbReference type="Proteomes" id="UP001383192"/>
    </source>
</evidence>
<evidence type="ECO:0000313" key="9">
    <source>
        <dbReference type="EMBL" id="KAK7049585.1"/>
    </source>
</evidence>
<dbReference type="GO" id="GO:0006633">
    <property type="term" value="P:fatty acid biosynthetic process"/>
    <property type="evidence" value="ECO:0007669"/>
    <property type="project" value="UniProtKB-KW"/>
</dbReference>
<keyword evidence="3" id="KW-0479">Metal-binding</keyword>
<gene>
    <name evidence="9" type="ORF">VNI00_005616</name>
</gene>
<evidence type="ECO:0000256" key="6">
    <source>
        <dbReference type="ARBA" id="ARBA00023098"/>
    </source>
</evidence>
<dbReference type="SUPFAM" id="SSF56214">
    <property type="entry name" value="4'-phosphopantetheinyl transferase"/>
    <property type="match status" value="1"/>
</dbReference>
<dbReference type="NCBIfam" id="TIGR00516">
    <property type="entry name" value="acpS"/>
    <property type="match status" value="1"/>
</dbReference>
<feature type="domain" description="4'-phosphopantetheinyl transferase" evidence="8">
    <location>
        <begin position="5"/>
        <end position="108"/>
    </location>
</feature>
<accession>A0AAW0DFE8</accession>
<protein>
    <recommendedName>
        <fullName evidence="8">4'-phosphopantetheinyl transferase domain-containing protein</fullName>
    </recommendedName>
</protein>